<dbReference type="PROSITE" id="PS00028">
    <property type="entry name" value="ZINC_FINGER_C2H2_1"/>
    <property type="match status" value="38"/>
</dbReference>
<evidence type="ECO:0000313" key="8">
    <source>
        <dbReference type="Proteomes" id="UP000494256"/>
    </source>
</evidence>
<dbReference type="EMBL" id="CADEBD010000959">
    <property type="protein sequence ID" value="CAB3261133.1"/>
    <property type="molecule type" value="Genomic_DNA"/>
</dbReference>
<dbReference type="GO" id="GO:0005634">
    <property type="term" value="C:nucleus"/>
    <property type="evidence" value="ECO:0007669"/>
    <property type="project" value="UniProtKB-ARBA"/>
</dbReference>
<keyword evidence="3 5" id="KW-0863">Zinc-finger</keyword>
<feature type="domain" description="C2H2-type" evidence="6">
    <location>
        <begin position="789"/>
        <end position="816"/>
    </location>
</feature>
<feature type="domain" description="C2H2-type" evidence="6">
    <location>
        <begin position="422"/>
        <end position="449"/>
    </location>
</feature>
<keyword evidence="4" id="KW-0862">Zinc</keyword>
<feature type="domain" description="C2H2-type" evidence="6">
    <location>
        <begin position="393"/>
        <end position="421"/>
    </location>
</feature>
<feature type="domain" description="C2H2-type" evidence="6">
    <location>
        <begin position="1655"/>
        <end position="1683"/>
    </location>
</feature>
<dbReference type="GO" id="GO:0008270">
    <property type="term" value="F:zinc ion binding"/>
    <property type="evidence" value="ECO:0007669"/>
    <property type="project" value="UniProtKB-KW"/>
</dbReference>
<evidence type="ECO:0000256" key="5">
    <source>
        <dbReference type="PROSITE-ProRule" id="PRU00042"/>
    </source>
</evidence>
<feature type="domain" description="C2H2-type" evidence="6">
    <location>
        <begin position="1772"/>
        <end position="1799"/>
    </location>
</feature>
<feature type="domain" description="C2H2-type" evidence="6">
    <location>
        <begin position="732"/>
        <end position="760"/>
    </location>
</feature>
<evidence type="ECO:0000256" key="3">
    <source>
        <dbReference type="ARBA" id="ARBA00022771"/>
    </source>
</evidence>
<evidence type="ECO:0000256" key="4">
    <source>
        <dbReference type="ARBA" id="ARBA00022833"/>
    </source>
</evidence>
<evidence type="ECO:0000256" key="1">
    <source>
        <dbReference type="ARBA" id="ARBA00022723"/>
    </source>
</evidence>
<gene>
    <name evidence="7" type="ORF">APLA_LOCUS17327</name>
</gene>
<dbReference type="Gene3D" id="3.30.160.60">
    <property type="entry name" value="Classic Zinc Finger"/>
    <property type="match status" value="18"/>
</dbReference>
<keyword evidence="2" id="KW-0677">Repeat</keyword>
<feature type="domain" description="C2H2-type" evidence="6">
    <location>
        <begin position="306"/>
        <end position="333"/>
    </location>
</feature>
<feature type="domain" description="C2H2-type" evidence="6">
    <location>
        <begin position="363"/>
        <end position="391"/>
    </location>
</feature>
<feature type="domain" description="C2H2-type" evidence="6">
    <location>
        <begin position="333"/>
        <end position="358"/>
    </location>
</feature>
<evidence type="ECO:0000256" key="2">
    <source>
        <dbReference type="ARBA" id="ARBA00022737"/>
    </source>
</evidence>
<feature type="domain" description="C2H2-type" evidence="6">
    <location>
        <begin position="672"/>
        <end position="700"/>
    </location>
</feature>
<evidence type="ECO:0000259" key="6">
    <source>
        <dbReference type="PROSITE" id="PS50157"/>
    </source>
</evidence>
<feature type="domain" description="C2H2-type" evidence="6">
    <location>
        <begin position="280"/>
        <end position="302"/>
    </location>
</feature>
<feature type="domain" description="C2H2-type" evidence="6">
    <location>
        <begin position="1027"/>
        <end position="1049"/>
    </location>
</feature>
<feature type="domain" description="C2H2-type" evidence="6">
    <location>
        <begin position="1293"/>
        <end position="1316"/>
    </location>
</feature>
<dbReference type="SMART" id="SM00355">
    <property type="entry name" value="ZnF_C2H2"/>
    <property type="match status" value="43"/>
</dbReference>
<feature type="domain" description="C2H2-type" evidence="6">
    <location>
        <begin position="645"/>
        <end position="667"/>
    </location>
</feature>
<sequence length="1827" mass="213403">MGRPAVSVKVKEEENNSVDTNINVLSARKRKPRMSIKRDDLHKHRKNIKQVLLCSNATPIRRNGDMGYMCCFCKEQYRDPANLKQHTLDYHKDIENAFFMNVTMERFAVKLDITCLKCPHEESTLKVSSAVKTEEIGADGRKVNSTSKQNVLVPVDRQEIFKHRINITNILLSSNATPIRRYEDMGYMCCYCIDQYRDPADLKIHTLECHQDVQQAYFMKLGMEAFVVRLDITSLRCTICNASMETLEKLVEHLNSDHEIEIFTDVKSHITPFKFITETLQCCICTHTFSKFKSLLEHMNIHYRNYICKQCDGGFTVIASLRAHMHVHESGNFKCEHCLKSFETASKKRAHERAKHVHKLDVYKCGYCNETFSDHRSKEEHLVSIHGLKMPISKCLACNKVFSNRQALRVHVKRDHLLERRHNCPDCDMSFFNANALQRHIIKHTKLRTYKCAVCSKGGHPVVTIKVERDHEPDNPKDKETVSTATKTSHMPLKIKDIFKHRTNIKEVMRWSNATPIRRVGDKGYVCCYCNDQYLEPEGLKKHTLENHNDVRKAFFIKHLSKDRFIVKLDITSLRCNICDQNIDSLDKFLKHLKIDHTKTIYTDVKNHIVPFKFTTETLQCCICTSYFDKFRMLLEHMNTHYRNYVCDVCDVGFVNSSGLQTHMTVHNTGIFKCGYCARIFDKLSKKKTHERTTHSLKPNFRKCAYCNESFSDFRLKEAHLIEMHGLKVRTPECQACEKVFKSRKSLSLHIRRDHLMERQHKCPECDKSFFESATLKIHMIKHTGVRSFKCNICSKAFSRPNVLRQHMNIHDETRMFKCVQCEKPFAQNCAWKSHMKIKHGSRVTVKAKIQRNQPDEVEQKTVTRKTRQTSIMPLKTKSLPKHRANIKEVMLSSNATPIRRFGDMGFMCCYCDDQYLEPAELKQHTLETHPDIRKAFFITKLGKDRFVVKLDITALRCKICDRNIDTLEQLMHHLRVDHHRTIYTDIKNHIIPFKFITDTLQCCICMNTFSKFKMLLEHMNIHYRNYICDICDVGFVNAVNLTNHMLTHENGTFKCDHCSQVFNTKNKKRLHERKHGFKTLLFKCGHCSATFNEYRKKEAHLALEHGQAYKCQACTPADTVNVFTEENRSDNTESIKLTLLPINEGINKHRTNIKEVMRWSNATPIRRYGDMGYTCCYCKEQYLNPADLKAHTLENHKDIQKAFFMKYRMDRFVVRLDITALECTICNQYIDTIEELLEHLKSQHRRPIYTDIKNHIIPFKFVTDKLQCCICVNTFSKFKMLIEHMNIHYRNYICQICDVGFVNSMNFSSHKLIHSTGTFKCDYCPQILDTKLKKKSHERAIHSPKAPSLHKCGYCIETFSEYRKKEAHLVLMHGLKIPTVKCEACEKIFKNRQSLSVHVKRDHLLDRRHKCPECGKAFFSTGHLKDHMIKHSGSQAQFNCPGGETRMIEIERPTKTSVEPKVHSKQSTAKGNTIKGYVSETAKNKLNLTHILLNSNATPIRCKDSLGYGCTFCLKKFPEPTTLKKHFLDEHNNDKLLKYISAKMLEHVIKLDITYLKCTLCEKEIAKLDDFTFHLKHEHKKNMYLDAKTHIVPFRFDTPELKCAICPTEFSTFKLLQEHMNSHFGSYVCDICGAGFVTDRLKVCHVKRHSSGEFKCDHCDKTFNNQIKRRAHEKRIHLGFSARNKCKFCSERFDDYGKKMRHMVKEHGVAPVVLKCTACDRTFNSQKSLSRHTRKDHLLERKHKCSECDMRFFGKSSLEKHMTKHTGLRQFKCDICSKAYGRKNTLREHMRIHTNDRRFSCTRCGQAFVQKCSWRSHMRSKHGEDV</sequence>
<feature type="domain" description="C2H2-type" evidence="6">
    <location>
        <begin position="761"/>
        <end position="788"/>
    </location>
</feature>
<dbReference type="InterPro" id="IPR036236">
    <property type="entry name" value="Znf_C2H2_sf"/>
</dbReference>
<dbReference type="OrthoDB" id="16079at2759"/>
<comment type="caution">
    <text evidence="7">The sequence shown here is derived from an EMBL/GenBank/DDBJ whole genome shotgun (WGS) entry which is preliminary data.</text>
</comment>
<feature type="domain" description="C2H2-type" evidence="6">
    <location>
        <begin position="1744"/>
        <end position="1771"/>
    </location>
</feature>
<accession>A0A8S1BFY5</accession>
<proteinExistence type="predicted"/>
<feature type="domain" description="C2H2-type" evidence="6">
    <location>
        <begin position="1509"/>
        <end position="1537"/>
    </location>
</feature>
<dbReference type="InterPro" id="IPR013087">
    <property type="entry name" value="Znf_C2H2_type"/>
</dbReference>
<evidence type="ECO:0000313" key="7">
    <source>
        <dbReference type="EMBL" id="CAB3261133.1"/>
    </source>
</evidence>
<keyword evidence="1" id="KW-0479">Metal-binding</keyword>
<reference evidence="7 8" key="1">
    <citation type="submission" date="2020-04" db="EMBL/GenBank/DDBJ databases">
        <authorList>
            <person name="Wallbank WR R."/>
            <person name="Pardo Diaz C."/>
            <person name="Kozak K."/>
            <person name="Martin S."/>
            <person name="Jiggins C."/>
            <person name="Moest M."/>
            <person name="Warren A I."/>
            <person name="Byers J.R.P. K."/>
            <person name="Montejo-Kovacevich G."/>
            <person name="Yen C E."/>
        </authorList>
    </citation>
    <scope>NUCLEOTIDE SEQUENCE [LARGE SCALE GENOMIC DNA]</scope>
</reference>
<feature type="domain" description="C2H2-type" evidence="6">
    <location>
        <begin position="1381"/>
        <end position="1409"/>
    </location>
</feature>
<dbReference type="PANTHER" id="PTHR24379">
    <property type="entry name" value="KRAB AND ZINC FINGER DOMAIN-CONTAINING"/>
    <property type="match status" value="1"/>
</dbReference>
<dbReference type="FunFam" id="3.30.160.60:FF:000446">
    <property type="entry name" value="Zinc finger protein"/>
    <property type="match status" value="2"/>
</dbReference>
<feature type="domain" description="C2H2-type" evidence="6">
    <location>
        <begin position="1715"/>
        <end position="1743"/>
    </location>
</feature>
<dbReference type="PANTHER" id="PTHR24379:SF121">
    <property type="entry name" value="C2H2-TYPE DOMAIN-CONTAINING PROTEIN"/>
    <property type="match status" value="1"/>
</dbReference>
<feature type="domain" description="C2H2-type" evidence="6">
    <location>
        <begin position="817"/>
        <end position="845"/>
    </location>
</feature>
<feature type="domain" description="C2H2-type" evidence="6">
    <location>
        <begin position="1320"/>
        <end position="1348"/>
    </location>
</feature>
<dbReference type="PROSITE" id="PS50157">
    <property type="entry name" value="ZINC_FINGER_C2H2_2"/>
    <property type="match status" value="25"/>
</dbReference>
<name>A0A8S1BFY5_ARCPL</name>
<organism evidence="7 8">
    <name type="scientific">Arctia plantaginis</name>
    <name type="common">Wood tiger moth</name>
    <name type="synonym">Phalaena plantaginis</name>
    <dbReference type="NCBI Taxonomy" id="874455"/>
    <lineage>
        <taxon>Eukaryota</taxon>
        <taxon>Metazoa</taxon>
        <taxon>Ecdysozoa</taxon>
        <taxon>Arthropoda</taxon>
        <taxon>Hexapoda</taxon>
        <taxon>Insecta</taxon>
        <taxon>Pterygota</taxon>
        <taxon>Neoptera</taxon>
        <taxon>Endopterygota</taxon>
        <taxon>Lepidoptera</taxon>
        <taxon>Glossata</taxon>
        <taxon>Ditrysia</taxon>
        <taxon>Noctuoidea</taxon>
        <taxon>Erebidae</taxon>
        <taxon>Arctiinae</taxon>
        <taxon>Arctia</taxon>
    </lineage>
</organism>
<feature type="domain" description="C2H2-type" evidence="6">
    <location>
        <begin position="1054"/>
        <end position="1076"/>
    </location>
</feature>
<dbReference type="Proteomes" id="UP000494256">
    <property type="component" value="Unassembled WGS sequence"/>
</dbReference>
<dbReference type="SUPFAM" id="SSF57667">
    <property type="entry name" value="beta-beta-alpha zinc fingers"/>
    <property type="match status" value="13"/>
</dbReference>
<feature type="domain" description="C2H2-type" evidence="6">
    <location>
        <begin position="1410"/>
        <end position="1437"/>
    </location>
</feature>
<dbReference type="Pfam" id="PF00096">
    <property type="entry name" value="zf-C2H2"/>
    <property type="match status" value="10"/>
</dbReference>
<dbReference type="FunFam" id="3.30.160.60:FF:000264">
    <property type="entry name" value="Zinc finger protein 236"/>
    <property type="match status" value="2"/>
</dbReference>
<protein>
    <recommendedName>
        <fullName evidence="6">C2H2-type domain-containing protein</fullName>
    </recommendedName>
</protein>
<feature type="domain" description="C2H2-type" evidence="6">
    <location>
        <begin position="1800"/>
        <end position="1827"/>
    </location>
</feature>
<feature type="domain" description="C2H2-type" evidence="6">
    <location>
        <begin position="1602"/>
        <end position="1629"/>
    </location>
</feature>